<accession>A0A0E9PYH8</accession>
<reference evidence="1" key="1">
    <citation type="submission" date="2014-11" db="EMBL/GenBank/DDBJ databases">
        <authorList>
            <person name="Amaro Gonzalez C."/>
        </authorList>
    </citation>
    <scope>NUCLEOTIDE SEQUENCE</scope>
</reference>
<sequence>MSPVLELTGLLSWEKMKKCCVCLTEVIG</sequence>
<reference evidence="1" key="2">
    <citation type="journal article" date="2015" name="Fish Shellfish Immunol.">
        <title>Early steps in the European eel (Anguilla anguilla)-Vibrio vulnificus interaction in the gills: Role of the RtxA13 toxin.</title>
        <authorList>
            <person name="Callol A."/>
            <person name="Pajuelo D."/>
            <person name="Ebbesson L."/>
            <person name="Teles M."/>
            <person name="MacKenzie S."/>
            <person name="Amaro C."/>
        </authorList>
    </citation>
    <scope>NUCLEOTIDE SEQUENCE</scope>
</reference>
<evidence type="ECO:0000313" key="1">
    <source>
        <dbReference type="EMBL" id="JAH09549.1"/>
    </source>
</evidence>
<organism evidence="1">
    <name type="scientific">Anguilla anguilla</name>
    <name type="common">European freshwater eel</name>
    <name type="synonym">Muraena anguilla</name>
    <dbReference type="NCBI Taxonomy" id="7936"/>
    <lineage>
        <taxon>Eukaryota</taxon>
        <taxon>Metazoa</taxon>
        <taxon>Chordata</taxon>
        <taxon>Craniata</taxon>
        <taxon>Vertebrata</taxon>
        <taxon>Euteleostomi</taxon>
        <taxon>Actinopterygii</taxon>
        <taxon>Neopterygii</taxon>
        <taxon>Teleostei</taxon>
        <taxon>Anguilliformes</taxon>
        <taxon>Anguillidae</taxon>
        <taxon>Anguilla</taxon>
    </lineage>
</organism>
<dbReference type="EMBL" id="GBXM01099028">
    <property type="protein sequence ID" value="JAH09549.1"/>
    <property type="molecule type" value="Transcribed_RNA"/>
</dbReference>
<protein>
    <submittedName>
        <fullName evidence="1">Uncharacterized protein</fullName>
    </submittedName>
</protein>
<name>A0A0E9PYH8_ANGAN</name>
<dbReference type="AlphaFoldDB" id="A0A0E9PYH8"/>
<proteinExistence type="predicted"/>